<dbReference type="GO" id="GO:0008889">
    <property type="term" value="F:glycerophosphodiester phosphodiesterase activity"/>
    <property type="evidence" value="ECO:0007669"/>
    <property type="project" value="TreeGrafter"/>
</dbReference>
<accession>A0A395LJX6</accession>
<protein>
    <submittedName>
        <fullName evidence="2">Glycerophosphodiester phosphodiesterase</fullName>
    </submittedName>
</protein>
<dbReference type="EMBL" id="QRBB01000002">
    <property type="protein sequence ID" value="RDS75764.1"/>
    <property type="molecule type" value="Genomic_DNA"/>
</dbReference>
<dbReference type="OrthoDB" id="1854250at2"/>
<dbReference type="Pfam" id="PF03009">
    <property type="entry name" value="GDPD"/>
    <property type="match status" value="1"/>
</dbReference>
<evidence type="ECO:0000313" key="3">
    <source>
        <dbReference type="Proteomes" id="UP000254101"/>
    </source>
</evidence>
<evidence type="ECO:0000259" key="1">
    <source>
        <dbReference type="PROSITE" id="PS51704"/>
    </source>
</evidence>
<keyword evidence="3" id="KW-1185">Reference proteome</keyword>
<evidence type="ECO:0000313" key="2">
    <source>
        <dbReference type="EMBL" id="RDS75764.1"/>
    </source>
</evidence>
<dbReference type="SUPFAM" id="SSF51695">
    <property type="entry name" value="PLC-like phosphodiesterases"/>
    <property type="match status" value="1"/>
</dbReference>
<organism evidence="2 3">
    <name type="scientific">Alteriqipengyuania lutimaris</name>
    <dbReference type="NCBI Taxonomy" id="1538146"/>
    <lineage>
        <taxon>Bacteria</taxon>
        <taxon>Pseudomonadati</taxon>
        <taxon>Pseudomonadota</taxon>
        <taxon>Alphaproteobacteria</taxon>
        <taxon>Sphingomonadales</taxon>
        <taxon>Erythrobacteraceae</taxon>
        <taxon>Alteriqipengyuania</taxon>
    </lineage>
</organism>
<reference evidence="2 3" key="1">
    <citation type="submission" date="2018-07" db="EMBL/GenBank/DDBJ databases">
        <title>Erythrobacter nanhaiensis sp. nov., a novel member of the genus Erythrobacter isolated from the South China Sea.</title>
        <authorList>
            <person name="Chen X."/>
            <person name="Liu J."/>
        </authorList>
    </citation>
    <scope>NUCLEOTIDE SEQUENCE [LARGE SCALE GENOMIC DNA]</scope>
    <source>
        <strain evidence="2 3">S-5</strain>
    </source>
</reference>
<dbReference type="InterPro" id="IPR030395">
    <property type="entry name" value="GP_PDE_dom"/>
</dbReference>
<proteinExistence type="predicted"/>
<dbReference type="GO" id="GO:0006580">
    <property type="term" value="P:ethanolamine metabolic process"/>
    <property type="evidence" value="ECO:0007669"/>
    <property type="project" value="TreeGrafter"/>
</dbReference>
<feature type="domain" description="GP-PDE" evidence="1">
    <location>
        <begin position="49"/>
        <end position="294"/>
    </location>
</feature>
<dbReference type="GO" id="GO:0005886">
    <property type="term" value="C:plasma membrane"/>
    <property type="evidence" value="ECO:0007669"/>
    <property type="project" value="TreeGrafter"/>
</dbReference>
<dbReference type="GO" id="GO:0006644">
    <property type="term" value="P:phospholipid metabolic process"/>
    <property type="evidence" value="ECO:0007669"/>
    <property type="project" value="TreeGrafter"/>
</dbReference>
<name>A0A395LJX6_9SPHN</name>
<gene>
    <name evidence="2" type="ORF">DL238_13770</name>
</gene>
<dbReference type="AlphaFoldDB" id="A0A395LJX6"/>
<dbReference type="Proteomes" id="UP000254101">
    <property type="component" value="Unassembled WGS sequence"/>
</dbReference>
<dbReference type="RefSeq" id="WP_115493032.1">
    <property type="nucleotide sequence ID" value="NZ_JACHWW010000002.1"/>
</dbReference>
<dbReference type="InterPro" id="IPR017946">
    <property type="entry name" value="PLC-like_Pdiesterase_TIM-brl"/>
</dbReference>
<dbReference type="PANTHER" id="PTHR46320:SF1">
    <property type="entry name" value="GLYCEROPHOSPHODIESTER PHOSPHODIESTERASE 1"/>
    <property type="match status" value="1"/>
</dbReference>
<dbReference type="GO" id="GO:0070291">
    <property type="term" value="P:N-acylethanolamine metabolic process"/>
    <property type="evidence" value="ECO:0007669"/>
    <property type="project" value="TreeGrafter"/>
</dbReference>
<comment type="caution">
    <text evidence="2">The sequence shown here is derived from an EMBL/GenBank/DDBJ whole genome shotgun (WGS) entry which is preliminary data.</text>
</comment>
<dbReference type="CDD" id="cd08566">
    <property type="entry name" value="GDPD_AtGDE_like"/>
    <property type="match status" value="1"/>
</dbReference>
<sequence length="311" mass="33042">MKAFLLPSLIAASLTAVPAVSQETPRAWSLDTGGDLSAFLDCMEARQRTIVSAHRGGPTPGLPENSIEAMDALLHAAPAIMEIDVAQSSDGVLFLLHDDRLDRTTTGRGTAAQQQWADLAKLRLRDEAGWTTPYGIPTLAQALAWAKGRTVLQIDFKPSASYDNTIAAIRDADMQHSVVLIAYSVASAVRLHRLAPDMTISLSINRFDALAEAIEAGIPSDRIVAFTGTRLPQPDLYAALDESDVEVIFGTLGGAQSIDRQIGDLGIDERYADLGAAGVDIIATDRPREAAEALAEAGRLAGEGICGASRR</sequence>
<dbReference type="PANTHER" id="PTHR46320">
    <property type="entry name" value="GLYCEROPHOSPHODIESTER PHOSPHODIESTERASE 1"/>
    <property type="match status" value="1"/>
</dbReference>
<dbReference type="PROSITE" id="PS51704">
    <property type="entry name" value="GP_PDE"/>
    <property type="match status" value="1"/>
</dbReference>
<dbReference type="Gene3D" id="3.20.20.190">
    <property type="entry name" value="Phosphatidylinositol (PI) phosphodiesterase"/>
    <property type="match status" value="1"/>
</dbReference>